<feature type="repeat" description="ANK" evidence="8">
    <location>
        <begin position="1992"/>
        <end position="2024"/>
    </location>
</feature>
<dbReference type="InterPro" id="IPR036770">
    <property type="entry name" value="Ankyrin_rpt-contain_sf"/>
</dbReference>
<evidence type="ECO:0000313" key="18">
    <source>
        <dbReference type="Proteomes" id="UP000031443"/>
    </source>
</evidence>
<feature type="domain" description="BRCT" evidence="13">
    <location>
        <begin position="64"/>
        <end position="133"/>
    </location>
</feature>
<dbReference type="EMBL" id="KB525358">
    <property type="protein sequence ID" value="EMP36443.1"/>
    <property type="molecule type" value="Genomic_DNA"/>
</dbReference>
<evidence type="ECO:0000256" key="6">
    <source>
        <dbReference type="ARBA" id="ARBA00023242"/>
    </source>
</evidence>
<dbReference type="Pfam" id="PF00023">
    <property type="entry name" value="Ank"/>
    <property type="match status" value="1"/>
</dbReference>
<comment type="similarity">
    <text evidence="7">Belongs to the ARTD/PARP family.</text>
</comment>
<dbReference type="Pfam" id="PF26166">
    <property type="entry name" value="WGR-like_PARP4"/>
    <property type="match status" value="1"/>
</dbReference>
<keyword evidence="3 9" id="KW-0808">Transferase</keyword>
<dbReference type="Pfam" id="PF00385">
    <property type="entry name" value="Chromo"/>
    <property type="match status" value="1"/>
</dbReference>
<dbReference type="GO" id="GO:0005634">
    <property type="term" value="C:nucleus"/>
    <property type="evidence" value="ECO:0007669"/>
    <property type="project" value="UniProtKB-SubCell"/>
</dbReference>
<evidence type="ECO:0000256" key="8">
    <source>
        <dbReference type="PROSITE-ProRule" id="PRU00023"/>
    </source>
</evidence>
<dbReference type="InterPro" id="IPR002110">
    <property type="entry name" value="Ankyrin_rpt"/>
</dbReference>
<dbReference type="PROSITE" id="PS00598">
    <property type="entry name" value="CHROMO_1"/>
    <property type="match status" value="1"/>
</dbReference>
<feature type="region of interest" description="Disordered" evidence="10">
    <location>
        <begin position="1524"/>
        <end position="1834"/>
    </location>
</feature>
<evidence type="ECO:0000259" key="16">
    <source>
        <dbReference type="PROSITE" id="PS51468"/>
    </source>
</evidence>
<evidence type="ECO:0000259" key="15">
    <source>
        <dbReference type="PROSITE" id="PS51060"/>
    </source>
</evidence>
<dbReference type="PROSITE" id="PS51060">
    <property type="entry name" value="PARP_ALPHA_HD"/>
    <property type="match status" value="1"/>
</dbReference>
<keyword evidence="11" id="KW-0472">Membrane</keyword>
<dbReference type="InterPro" id="IPR036616">
    <property type="entry name" value="Poly(ADP-ribose)pol_reg_dom_sf"/>
</dbReference>
<dbReference type="Pfam" id="PF08487">
    <property type="entry name" value="VIT"/>
    <property type="match status" value="1"/>
</dbReference>
<feature type="repeat" description="ANK" evidence="8">
    <location>
        <begin position="2058"/>
        <end position="2090"/>
    </location>
</feature>
<feature type="compositionally biased region" description="Basic and acidic residues" evidence="10">
    <location>
        <begin position="1755"/>
        <end position="1768"/>
    </location>
</feature>
<feature type="compositionally biased region" description="Basic and acidic residues" evidence="10">
    <location>
        <begin position="1727"/>
        <end position="1748"/>
    </location>
</feature>
<feature type="compositionally biased region" description="Polar residues" evidence="10">
    <location>
        <begin position="1649"/>
        <end position="1670"/>
    </location>
</feature>
<feature type="compositionally biased region" description="Basic and acidic residues" evidence="10">
    <location>
        <begin position="1672"/>
        <end position="1703"/>
    </location>
</feature>
<evidence type="ECO:0000256" key="2">
    <source>
        <dbReference type="ARBA" id="ARBA00022676"/>
    </source>
</evidence>
<feature type="domain" description="Chromo" evidence="12">
    <location>
        <begin position="1451"/>
        <end position="1508"/>
    </location>
</feature>
<accession>M7BWK1</accession>
<dbReference type="InterPro" id="IPR036420">
    <property type="entry name" value="BRCT_dom_sf"/>
</dbReference>
<dbReference type="SMART" id="SM00248">
    <property type="entry name" value="ANK"/>
    <property type="match status" value="5"/>
</dbReference>
<dbReference type="SMART" id="SM00298">
    <property type="entry name" value="CHROMO"/>
    <property type="match status" value="1"/>
</dbReference>
<sequence length="2404" mass="270155">MRPHHPQHLPQLSLDERTKETVSLLTEKTWQSVLSFVPFGQAFPFSTIGTGEHSTPSSHYTQPLSHIFADTGRSLWQEARSQQCTHVIVDNVAVLSSYHLKTVEKYRLPIVSADFVWKSAEERKLLQIDDYESSKSLEGTSDQKPSCYGEKKPSSSEHDIKEKEDTTKKNENCGPDPTPLEVSDCSGGPSMESIRFYSENDQDIPYFPQDFEVAKYDALEKISTEKGKQVVVIELQCSQESCEFPFRIAAHFSMSEGFKSKKQFIATKTSEEVRKNYEIYVEDLKNQDFILRETFPPGADNLASMKLQELLLEEAINSSTLSQEISAFVELIWAEALGHLDHLLLEPVNNISLNDVSKGEGILLQIKNAMNEGTAAKALKAMMMEFYRIIRHKSGIDYNITKKLLSSKQDLCQLIRDMLNVCETSMSSPNPPSLAKYRALRCKIQAINPKSKEFLNVKQQVLKNNHSDCPVKVLQIFRVGRISETAEFLSSLGNVQSLFHASSVRNFVGILSRTSIKYSLPSEMDGTRLLAVCNVALGTCLDLYKKDLSLTNAPSGYNSVHGVRKTANIYSDFEDDEFVVYKTCQVKMRYIVKFCLPGDQIKQFQPGIVTELAQDLPATSHCHLQPEDYALPTVNLLNHVKTGLQDTSGNPVPLEDIHIKGRIIDFIAQIVVFQTYTNQNDNYIEAKYVFPLDGTAAVCGFEAFINGKHIVGKVKEKEQAHKEYRDAISRGDGAYLMDQDAPDVFTVSVGNLPPNTTVLIKVTYITELSFQDGCITFQMPAAVAPWQQDKALNENTQDTVKKVCVKQIGTKKGGFCVAMSIEMPHSIERIHSWTHTLKIKKTDCKAVIRTVENSSLDTSGFALEIWISQVYLPRMWVEKHPNKESEDIKSDLAAVKEFIIIESQRSRIFSPGCSSVSIKWQQFDANAPEPLQAPAQIQSLFNNERLLVYGFIPHCTQLLHKLTARAIIRDYEDGILHENETEHEDVNEVKHAGLPNILELIAEEDIDFLPYMDWEHETSGHGYLSSNRGVGFGRCESLVGTGGIPDNAQRSEGMALPTAAFGRPKRDTAVLALSDWQGAETRIRCLENEQDVNEVQHAGLPNIPMAPEHLDFLPYKNGEHDTSGYLSSNRGVGFGTSESSKALFSLEYSDGGTSVSCIALIDVPLTVQCSHPESGSSAKIPQWVPFHAVTSGFSDHFLTGGDKQLKSLQFRSDEEVPLVEECILPDSTELSFIKAAKVKYDPAMRKKQLGKTSPQMRIQQSPPSAVTWTQIFELQNQGRLPVPAFQAGDWGSSQKGAAEFPPRRLLGSSFSVPPATAAIRQQRLSLLLSAAAIQRRQDGFWNLSPELGVILDLDVDYLTNIFLAKKGIWSLGPKGREVLQLIATLLVLQFIRYKQQLEGITFKSLMKLDDSPTSRSSLTSSLLPQSLPPVSLLSHPLSPVATYSSHSCVLHLSPRPLARRRGKILYKVRWKGYTSDDDTWEPEVHLEDCKEVLLEFRKKIVDSKPKPVKKDIQKLSLNDELFEAESDSDLQSEAKEDTSPKKKKKKSKDGEDRSPDDLKKKKSKSAKFKEKPRLERENSSDSLILDSKPKKRTSETKEDSKDPKKQKKEDSKEIKKKKGEIKDLKTKCKEDSKESKKLRKEKHGDLQFDSESSTLDDSFSQVADNENSDLCSEGREEKHKIKSGKEKSEQEMVMKDSIADRQPDGSASTEEDSIELKVKRKKKKLKKAEDYKEESKKVETKDNYLEKKNMHKKQKAQEKAKSSAELDKVSPTPAPVQKSLKLCTDEKGRKSTDSVGEYQEKEVKKNEIKEKPQKRYDSEKEEKGRKEQKGLKSLKENKSAFDLFNISSEEKNEYSENNRKREDSSVDYKFIEEFKSKENKQLYKERRSIRDETDTWTYIAAEGDREVDNVCQMEENSDGRQQVLSLGMDMQLEWLTLEDFQKHLDGEDETHSSTEPISSTLLRDAVKNGDYVTVKMALNSNEEYNLDQEDSSGMTLVMLAAAGGHDDLLRLLIRKGAKVNCRQKNGTTALIHAAEKNFLTTVAILLEAGAYLNVQQSSGETALMKACKRGNSDIVRLMIESGADCNILSKHQNSALHFAKQCNNVLVYDLLKSHLETLSRVAEDAIRDYFEARLALLEPVFPIACHRLCEGPDFSMDFNYKPPQNVPEGSGILLFVFHSNFFGKEVIARLCGPCSVQAVVLNDKFQLPVFLDSHFIYSFSPVTGLNKLFIRLTEAPAAKSWGSTQRTCTQPTVNIEQEQSTTPLATDNKGLKKDDEEKKPEECSEALARAFRNICVLVLITVILVLASLSPVLHILQDNAQGVYNAHNSGSLVPCTFDQRFLVAVTVQPACVPHKSLCPVSRFYGAAQSPVTQTLIERGTTYTGSSMYWGVEEWILRSYIRHRT</sequence>
<dbReference type="STRING" id="8469.M7BWK1"/>
<dbReference type="PROSITE" id="PS50297">
    <property type="entry name" value="ANK_REP_REGION"/>
    <property type="match status" value="3"/>
</dbReference>
<evidence type="ECO:0000256" key="1">
    <source>
        <dbReference type="ARBA" id="ARBA00004123"/>
    </source>
</evidence>
<dbReference type="InterPro" id="IPR031273">
    <property type="entry name" value="PARP4"/>
</dbReference>
<dbReference type="GO" id="GO:0003950">
    <property type="term" value="F:NAD+ poly-ADP-ribosyltransferase activity"/>
    <property type="evidence" value="ECO:0007669"/>
    <property type="project" value="UniProtKB-UniRule"/>
</dbReference>
<dbReference type="InterPro" id="IPR000953">
    <property type="entry name" value="Chromo/chromo_shadow_dom"/>
</dbReference>
<feature type="compositionally biased region" description="Polar residues" evidence="10">
    <location>
        <begin position="2250"/>
        <end position="2265"/>
    </location>
</feature>
<feature type="transmembrane region" description="Helical" evidence="11">
    <location>
        <begin position="2290"/>
        <end position="2309"/>
    </location>
</feature>
<feature type="compositionally biased region" description="Basic and acidic residues" evidence="10">
    <location>
        <begin position="1592"/>
        <end position="1613"/>
    </location>
</feature>
<dbReference type="SUPFAM" id="SSF47587">
    <property type="entry name" value="Domain of poly(ADP-ribose) polymerase"/>
    <property type="match status" value="1"/>
</dbReference>
<feature type="repeat" description="ANK" evidence="8">
    <location>
        <begin position="2025"/>
        <end position="2057"/>
    </location>
</feature>
<dbReference type="PROSITE" id="PS50013">
    <property type="entry name" value="CHROMO_2"/>
    <property type="match status" value="1"/>
</dbReference>
<dbReference type="Gene3D" id="2.40.50.40">
    <property type="match status" value="1"/>
</dbReference>
<keyword evidence="11" id="KW-0812">Transmembrane</keyword>
<evidence type="ECO:0000256" key="9">
    <source>
        <dbReference type="RuleBase" id="RU362114"/>
    </source>
</evidence>
<protein>
    <recommendedName>
        <fullName evidence="9">Poly [ADP-ribose] polymerase</fullName>
        <shortName evidence="9">PARP</shortName>
        <ecNumber evidence="9">2.4.2.-</ecNumber>
    </recommendedName>
</protein>
<dbReference type="SUPFAM" id="SSF54160">
    <property type="entry name" value="Chromo domain-like"/>
    <property type="match status" value="1"/>
</dbReference>
<dbReference type="GO" id="GO:0016779">
    <property type="term" value="F:nucleotidyltransferase activity"/>
    <property type="evidence" value="ECO:0007669"/>
    <property type="project" value="UniProtKB-KW"/>
</dbReference>
<dbReference type="Pfam" id="PF26156">
    <property type="entry name" value="PARP4_MVP-ID"/>
    <property type="match status" value="1"/>
</dbReference>
<feature type="domain" description="PARP catalytic" evidence="14">
    <location>
        <begin position="431"/>
        <end position="603"/>
    </location>
</feature>
<feature type="domain" description="PARP alpha-helical" evidence="15">
    <location>
        <begin position="304"/>
        <end position="432"/>
    </location>
</feature>
<dbReference type="InterPro" id="IPR001357">
    <property type="entry name" value="BRCT_dom"/>
</dbReference>
<reference evidence="18" key="1">
    <citation type="journal article" date="2013" name="Nat. Genet.">
        <title>The draft genomes of soft-shell turtle and green sea turtle yield insights into the development and evolution of the turtle-specific body plan.</title>
        <authorList>
            <person name="Wang Z."/>
            <person name="Pascual-Anaya J."/>
            <person name="Zadissa A."/>
            <person name="Li W."/>
            <person name="Niimura Y."/>
            <person name="Huang Z."/>
            <person name="Li C."/>
            <person name="White S."/>
            <person name="Xiong Z."/>
            <person name="Fang D."/>
            <person name="Wang B."/>
            <person name="Ming Y."/>
            <person name="Chen Y."/>
            <person name="Zheng Y."/>
            <person name="Kuraku S."/>
            <person name="Pignatelli M."/>
            <person name="Herrero J."/>
            <person name="Beal K."/>
            <person name="Nozawa M."/>
            <person name="Li Q."/>
            <person name="Wang J."/>
            <person name="Zhang H."/>
            <person name="Yu L."/>
            <person name="Shigenobu S."/>
            <person name="Wang J."/>
            <person name="Liu J."/>
            <person name="Flicek P."/>
            <person name="Searle S."/>
            <person name="Wang J."/>
            <person name="Kuratani S."/>
            <person name="Yin Y."/>
            <person name="Aken B."/>
            <person name="Zhang G."/>
            <person name="Irie N."/>
        </authorList>
    </citation>
    <scope>NUCLEOTIDE SEQUENCE [LARGE SCALE GENOMIC DNA]</scope>
</reference>
<dbReference type="InterPro" id="IPR004102">
    <property type="entry name" value="Poly(ADP-ribose)pol_reg_dom"/>
</dbReference>
<dbReference type="SMART" id="SM00609">
    <property type="entry name" value="VIT"/>
    <property type="match status" value="1"/>
</dbReference>
<dbReference type="Pfam" id="PF12796">
    <property type="entry name" value="Ank_2"/>
    <property type="match status" value="1"/>
</dbReference>
<organism evidence="17 18">
    <name type="scientific">Chelonia mydas</name>
    <name type="common">Green sea-turtle</name>
    <name type="synonym">Chelonia agassizi</name>
    <dbReference type="NCBI Taxonomy" id="8469"/>
    <lineage>
        <taxon>Eukaryota</taxon>
        <taxon>Metazoa</taxon>
        <taxon>Chordata</taxon>
        <taxon>Craniata</taxon>
        <taxon>Vertebrata</taxon>
        <taxon>Euteleostomi</taxon>
        <taxon>Archelosauria</taxon>
        <taxon>Testudinata</taxon>
        <taxon>Testudines</taxon>
        <taxon>Cryptodira</taxon>
        <taxon>Durocryptodira</taxon>
        <taxon>Americhelydia</taxon>
        <taxon>Chelonioidea</taxon>
        <taxon>Cheloniidae</taxon>
        <taxon>Chelonia</taxon>
    </lineage>
</organism>
<dbReference type="Proteomes" id="UP000031443">
    <property type="component" value="Unassembled WGS sequence"/>
</dbReference>
<dbReference type="EC" id="2.4.2.-" evidence="9"/>
<dbReference type="PANTHER" id="PTHR46530:SF1">
    <property type="entry name" value="PROTEIN MONO-ADP-RIBOSYLTRANSFERASE PARP4"/>
    <property type="match status" value="1"/>
</dbReference>
<feature type="domain" description="VIT" evidence="16">
    <location>
        <begin position="638"/>
        <end position="766"/>
    </location>
</feature>
<dbReference type="PROSITE" id="PS51468">
    <property type="entry name" value="VIT"/>
    <property type="match status" value="1"/>
</dbReference>
<proteinExistence type="inferred from homology"/>
<dbReference type="eggNOG" id="KOG1037">
    <property type="taxonomic scope" value="Eukaryota"/>
</dbReference>
<keyword evidence="5 9" id="KW-0520">NAD</keyword>
<dbReference type="SUPFAM" id="SSF48403">
    <property type="entry name" value="Ankyrin repeat"/>
    <property type="match status" value="1"/>
</dbReference>
<feature type="compositionally biased region" description="Basic and acidic residues" evidence="10">
    <location>
        <begin position="1620"/>
        <end position="1635"/>
    </location>
</feature>
<dbReference type="PANTHER" id="PTHR46530">
    <property type="entry name" value="PROTEIN MONO-ADP-RIBOSYLTRANSFERASE PARP4"/>
    <property type="match status" value="1"/>
</dbReference>
<keyword evidence="18" id="KW-1185">Reference proteome</keyword>
<keyword evidence="4" id="KW-0548">Nucleotidyltransferase</keyword>
<dbReference type="FunFam" id="2.40.50.40:FF:000022">
    <property type="entry name" value="M-phase phosphoprotein 8"/>
    <property type="match status" value="1"/>
</dbReference>
<feature type="compositionally biased region" description="Basic and acidic residues" evidence="10">
    <location>
        <begin position="149"/>
        <end position="171"/>
    </location>
</feature>
<evidence type="ECO:0000259" key="13">
    <source>
        <dbReference type="PROSITE" id="PS50172"/>
    </source>
</evidence>
<dbReference type="Gene3D" id="1.25.40.20">
    <property type="entry name" value="Ankyrin repeat-containing domain"/>
    <property type="match status" value="1"/>
</dbReference>
<evidence type="ECO:0000259" key="12">
    <source>
        <dbReference type="PROSITE" id="PS50013"/>
    </source>
</evidence>
<gene>
    <name evidence="17" type="ORF">UY3_06425</name>
</gene>
<dbReference type="Gene3D" id="3.40.50.10190">
    <property type="entry name" value="BRCT domain"/>
    <property type="match status" value="1"/>
</dbReference>
<dbReference type="SUPFAM" id="SSF52113">
    <property type="entry name" value="BRCT domain"/>
    <property type="match status" value="1"/>
</dbReference>
<feature type="region of interest" description="Disordered" evidence="10">
    <location>
        <begin position="2250"/>
        <end position="2278"/>
    </location>
</feature>
<dbReference type="InterPro" id="IPR016197">
    <property type="entry name" value="Chromo-like_dom_sf"/>
</dbReference>
<keyword evidence="11" id="KW-1133">Transmembrane helix</keyword>
<comment type="subcellular location">
    <subcellularLocation>
        <location evidence="1">Nucleus</location>
    </subcellularLocation>
</comment>
<evidence type="ECO:0000256" key="5">
    <source>
        <dbReference type="ARBA" id="ARBA00023027"/>
    </source>
</evidence>
<dbReference type="PROSITE" id="PS51059">
    <property type="entry name" value="PARP_CATALYTIC"/>
    <property type="match status" value="1"/>
</dbReference>
<keyword evidence="2 9" id="KW-0328">Glycosyltransferase</keyword>
<dbReference type="InterPro" id="IPR023779">
    <property type="entry name" value="Chromodomain_CS"/>
</dbReference>
<dbReference type="InterPro" id="IPR013694">
    <property type="entry name" value="VIT"/>
</dbReference>
<evidence type="ECO:0000256" key="3">
    <source>
        <dbReference type="ARBA" id="ARBA00022679"/>
    </source>
</evidence>
<keyword evidence="6" id="KW-0539">Nucleus</keyword>
<dbReference type="InterPro" id="IPR058904">
    <property type="entry name" value="PARP4_MVP-ID"/>
</dbReference>
<dbReference type="Gene3D" id="3.90.228.10">
    <property type="match status" value="2"/>
</dbReference>
<dbReference type="InterPro" id="IPR058905">
    <property type="entry name" value="WGR-like_PARP4"/>
</dbReference>
<evidence type="ECO:0000256" key="7">
    <source>
        <dbReference type="ARBA" id="ARBA00024347"/>
    </source>
</evidence>
<evidence type="ECO:0000259" key="14">
    <source>
        <dbReference type="PROSITE" id="PS51059"/>
    </source>
</evidence>
<dbReference type="GO" id="GO:0005737">
    <property type="term" value="C:cytoplasm"/>
    <property type="evidence" value="ECO:0007669"/>
    <property type="project" value="TreeGrafter"/>
</dbReference>
<feature type="compositionally biased region" description="Basic and acidic residues" evidence="10">
    <location>
        <begin position="1783"/>
        <end position="1834"/>
    </location>
</feature>
<evidence type="ECO:0000256" key="4">
    <source>
        <dbReference type="ARBA" id="ARBA00022695"/>
    </source>
</evidence>
<feature type="compositionally biased region" description="Basic and acidic residues" evidence="10">
    <location>
        <begin position="1567"/>
        <end position="1579"/>
    </location>
</feature>
<evidence type="ECO:0000256" key="10">
    <source>
        <dbReference type="SAM" id="MobiDB-lite"/>
    </source>
</evidence>
<dbReference type="PROSITE" id="PS50172">
    <property type="entry name" value="BRCT"/>
    <property type="match status" value="1"/>
</dbReference>
<name>M7BWK1_CHEMY</name>
<keyword evidence="8" id="KW-0040">ANK repeat</keyword>
<dbReference type="Pfam" id="PF00644">
    <property type="entry name" value="PARP"/>
    <property type="match status" value="2"/>
</dbReference>
<dbReference type="PROSITE" id="PS50088">
    <property type="entry name" value="ANK_REPEAT"/>
    <property type="match status" value="3"/>
</dbReference>
<feature type="region of interest" description="Disordered" evidence="10">
    <location>
        <begin position="134"/>
        <end position="187"/>
    </location>
</feature>
<evidence type="ECO:0000256" key="11">
    <source>
        <dbReference type="SAM" id="Phobius"/>
    </source>
</evidence>
<dbReference type="InterPro" id="IPR023780">
    <property type="entry name" value="Chromo_domain"/>
</dbReference>
<feature type="compositionally biased region" description="Basic and acidic residues" evidence="10">
    <location>
        <begin position="1548"/>
        <end position="1559"/>
    </location>
</feature>
<feature type="compositionally biased region" description="Basic and acidic residues" evidence="10">
    <location>
        <begin position="2269"/>
        <end position="2278"/>
    </location>
</feature>
<dbReference type="InterPro" id="IPR012317">
    <property type="entry name" value="Poly(ADP-ribose)pol_cat_dom"/>
</dbReference>
<evidence type="ECO:0000313" key="17">
    <source>
        <dbReference type="EMBL" id="EMP36443.1"/>
    </source>
</evidence>
<dbReference type="SUPFAM" id="SSF56399">
    <property type="entry name" value="ADP-ribosylation"/>
    <property type="match status" value="1"/>
</dbReference>